<dbReference type="RefSeq" id="WP_285157138.1">
    <property type="nucleotide sequence ID" value="NZ_JASSOM010000047.1"/>
</dbReference>
<evidence type="ECO:0000313" key="3">
    <source>
        <dbReference type="Proteomes" id="UP001223214"/>
    </source>
</evidence>
<reference evidence="2 3" key="1">
    <citation type="submission" date="2023-06" db="EMBL/GenBank/DDBJ databases">
        <title>Identification and characterization of antibiotic-resistant Gram-negative bacteria.</title>
        <authorList>
            <person name="Cho G.-S."/>
            <person name="Lee J."/>
            <person name="Tai E."/>
            <person name="Jeong S."/>
            <person name="Kim I."/>
            <person name="Kim B.-E."/>
            <person name="Jeong M.-I."/>
            <person name="Oh K.-K."/>
            <person name="Franz C.M.A.P."/>
        </authorList>
    </citation>
    <scope>NUCLEOTIDE SEQUENCE [LARGE SCALE GENOMIC DNA]</scope>
    <source>
        <strain evidence="2 3">V106_12</strain>
    </source>
</reference>
<feature type="compositionally biased region" description="Basic and acidic residues" evidence="1">
    <location>
        <begin position="27"/>
        <end position="49"/>
    </location>
</feature>
<accession>A0AAP4D2Y8</accession>
<feature type="region of interest" description="Disordered" evidence="1">
    <location>
        <begin position="27"/>
        <end position="59"/>
    </location>
</feature>
<evidence type="ECO:0000313" key="2">
    <source>
        <dbReference type="EMBL" id="MDK9363225.1"/>
    </source>
</evidence>
<dbReference type="Proteomes" id="UP001223214">
    <property type="component" value="Unassembled WGS sequence"/>
</dbReference>
<organism evidence="2 3">
    <name type="scientific">Lelliottia wanjuensis</name>
    <dbReference type="NCBI Taxonomy" id="3050585"/>
    <lineage>
        <taxon>Bacteria</taxon>
        <taxon>Pseudomonadati</taxon>
        <taxon>Pseudomonadota</taxon>
        <taxon>Gammaproteobacteria</taxon>
        <taxon>Enterobacterales</taxon>
        <taxon>Enterobacteriaceae</taxon>
        <taxon>Lelliottia</taxon>
    </lineage>
</organism>
<dbReference type="EMBL" id="JASSOM010000047">
    <property type="protein sequence ID" value="MDK9363225.1"/>
    <property type="molecule type" value="Genomic_DNA"/>
</dbReference>
<dbReference type="AlphaFoldDB" id="A0AAP4D2Y8"/>
<evidence type="ECO:0000256" key="1">
    <source>
        <dbReference type="SAM" id="MobiDB-lite"/>
    </source>
</evidence>
<gene>
    <name evidence="2" type="ORF">QQF32_08455</name>
</gene>
<feature type="compositionally biased region" description="Basic residues" evidence="1">
    <location>
        <begin position="50"/>
        <end position="59"/>
    </location>
</feature>
<sequence length="59" mass="7039">MMKRSKPSHPLVANQPYDGFWFQPVSHTERSQQKVHREELPARFQEHHSTTRSKQRGLI</sequence>
<proteinExistence type="predicted"/>
<name>A0AAP4D2Y8_9ENTR</name>
<comment type="caution">
    <text evidence="2">The sequence shown here is derived from an EMBL/GenBank/DDBJ whole genome shotgun (WGS) entry which is preliminary data.</text>
</comment>
<keyword evidence="3" id="KW-1185">Reference proteome</keyword>
<protein>
    <submittedName>
        <fullName evidence="2">Uncharacterized protein</fullName>
    </submittedName>
</protein>